<keyword evidence="8" id="KW-1185">Reference proteome</keyword>
<comment type="similarity">
    <text evidence="2">Belongs to the RER1 family.</text>
</comment>
<evidence type="ECO:0000256" key="3">
    <source>
        <dbReference type="ARBA" id="ARBA00022692"/>
    </source>
</evidence>
<reference evidence="7 8" key="1">
    <citation type="submission" date="2019-11" db="EMBL/GenBank/DDBJ databases">
        <title>Whole genome sequence of Oryza granulata.</title>
        <authorList>
            <person name="Li W."/>
        </authorList>
    </citation>
    <scope>NUCLEOTIDE SEQUENCE [LARGE SCALE GENOMIC DNA]</scope>
    <source>
        <strain evidence="8">cv. Menghai</strain>
        <tissue evidence="7">Leaf</tissue>
    </source>
</reference>
<sequence>MVDPEAQAATDGPALPTRGSDEFKPFIRCLPEFKFWIEDMGLKNAYFSTFCCLLLFYFSSKCLSAELELAQTAQVEADVVATGFCAAVGDGDWPLAGYGG</sequence>
<dbReference type="PANTHER" id="PTHR10743:SF0">
    <property type="entry name" value="PROTEIN RER1"/>
    <property type="match status" value="1"/>
</dbReference>
<evidence type="ECO:0000256" key="1">
    <source>
        <dbReference type="ARBA" id="ARBA00004141"/>
    </source>
</evidence>
<dbReference type="Pfam" id="PF03248">
    <property type="entry name" value="Rer1"/>
    <property type="match status" value="1"/>
</dbReference>
<keyword evidence="3" id="KW-0812">Transmembrane</keyword>
<evidence type="ECO:0000256" key="6">
    <source>
        <dbReference type="SAM" id="MobiDB-lite"/>
    </source>
</evidence>
<evidence type="ECO:0000256" key="4">
    <source>
        <dbReference type="ARBA" id="ARBA00022989"/>
    </source>
</evidence>
<dbReference type="GO" id="GO:0005783">
    <property type="term" value="C:endoplasmic reticulum"/>
    <property type="evidence" value="ECO:0007669"/>
    <property type="project" value="GOC"/>
</dbReference>
<comment type="subcellular location">
    <subcellularLocation>
        <location evidence="1">Membrane</location>
        <topology evidence="1">Multi-pass membrane protein</topology>
    </subcellularLocation>
</comment>
<keyword evidence="5" id="KW-0472">Membrane</keyword>
<evidence type="ECO:0000313" key="7">
    <source>
        <dbReference type="EMBL" id="KAF0892537.1"/>
    </source>
</evidence>
<dbReference type="EMBL" id="SPHZ02000011">
    <property type="protein sequence ID" value="KAF0892537.1"/>
    <property type="molecule type" value="Genomic_DNA"/>
</dbReference>
<name>A0A6G1BXW4_9ORYZ</name>
<organism evidence="7 8">
    <name type="scientific">Oryza meyeriana var. granulata</name>
    <dbReference type="NCBI Taxonomy" id="110450"/>
    <lineage>
        <taxon>Eukaryota</taxon>
        <taxon>Viridiplantae</taxon>
        <taxon>Streptophyta</taxon>
        <taxon>Embryophyta</taxon>
        <taxon>Tracheophyta</taxon>
        <taxon>Spermatophyta</taxon>
        <taxon>Magnoliopsida</taxon>
        <taxon>Liliopsida</taxon>
        <taxon>Poales</taxon>
        <taxon>Poaceae</taxon>
        <taxon>BOP clade</taxon>
        <taxon>Oryzoideae</taxon>
        <taxon>Oryzeae</taxon>
        <taxon>Oryzinae</taxon>
        <taxon>Oryza</taxon>
        <taxon>Oryza meyeriana</taxon>
    </lineage>
</organism>
<feature type="region of interest" description="Disordered" evidence="6">
    <location>
        <begin position="1"/>
        <end position="22"/>
    </location>
</feature>
<dbReference type="InterPro" id="IPR004932">
    <property type="entry name" value="Rer1"/>
</dbReference>
<accession>A0A6G1BXW4</accession>
<dbReference type="PANTHER" id="PTHR10743">
    <property type="entry name" value="PROTEIN RER1"/>
    <property type="match status" value="1"/>
</dbReference>
<protein>
    <submittedName>
        <fullName evidence="7">Uncharacterized protein</fullName>
    </submittedName>
</protein>
<evidence type="ECO:0000256" key="5">
    <source>
        <dbReference type="ARBA" id="ARBA00023136"/>
    </source>
</evidence>
<dbReference type="GO" id="GO:0006621">
    <property type="term" value="P:protein retention in ER lumen"/>
    <property type="evidence" value="ECO:0007669"/>
    <property type="project" value="TreeGrafter"/>
</dbReference>
<gene>
    <name evidence="7" type="ORF">E2562_016837</name>
</gene>
<evidence type="ECO:0000313" key="8">
    <source>
        <dbReference type="Proteomes" id="UP000479710"/>
    </source>
</evidence>
<comment type="caution">
    <text evidence="7">The sequence shown here is derived from an EMBL/GenBank/DDBJ whole genome shotgun (WGS) entry which is preliminary data.</text>
</comment>
<proteinExistence type="inferred from homology"/>
<dbReference type="OrthoDB" id="448250at2759"/>
<evidence type="ECO:0000256" key="2">
    <source>
        <dbReference type="ARBA" id="ARBA00006070"/>
    </source>
</evidence>
<dbReference type="GO" id="GO:0006890">
    <property type="term" value="P:retrograde vesicle-mediated transport, Golgi to endoplasmic reticulum"/>
    <property type="evidence" value="ECO:0007669"/>
    <property type="project" value="TreeGrafter"/>
</dbReference>
<keyword evidence="4" id="KW-1133">Transmembrane helix</keyword>
<dbReference type="Proteomes" id="UP000479710">
    <property type="component" value="Unassembled WGS sequence"/>
</dbReference>
<dbReference type="GO" id="GO:0000139">
    <property type="term" value="C:Golgi membrane"/>
    <property type="evidence" value="ECO:0007669"/>
    <property type="project" value="TreeGrafter"/>
</dbReference>
<dbReference type="AlphaFoldDB" id="A0A6G1BXW4"/>